<dbReference type="AlphaFoldDB" id="H5SLZ2"/>
<reference evidence="3" key="1">
    <citation type="journal article" date="2005" name="Environ. Microbiol.">
        <title>Genetic and functional properties of uncultivated thermophilic crenarchaeotes from a subsurface gold mine as revealed by analysis of genome fragments.</title>
        <authorList>
            <person name="Nunoura T."/>
            <person name="Hirayama H."/>
            <person name="Takami H."/>
            <person name="Oida H."/>
            <person name="Nishi S."/>
            <person name="Shimamura S."/>
            <person name="Suzuki Y."/>
            <person name="Inagaki F."/>
            <person name="Takai K."/>
            <person name="Nealson K.H."/>
            <person name="Horikoshi K."/>
        </authorList>
    </citation>
    <scope>NUCLEOTIDE SEQUENCE</scope>
</reference>
<keyword evidence="1" id="KW-0175">Coiled coil</keyword>
<evidence type="ECO:0000256" key="2">
    <source>
        <dbReference type="SAM" id="SignalP"/>
    </source>
</evidence>
<name>H5SLZ2_9BACT</name>
<evidence type="ECO:0000256" key="1">
    <source>
        <dbReference type="SAM" id="Coils"/>
    </source>
</evidence>
<proteinExistence type="predicted"/>
<dbReference type="Gene3D" id="2.60.40.10">
    <property type="entry name" value="Immunoglobulins"/>
    <property type="match status" value="1"/>
</dbReference>
<organism evidence="3">
    <name type="scientific">uncultured Planctomycetota bacterium</name>
    <dbReference type="NCBI Taxonomy" id="120965"/>
    <lineage>
        <taxon>Bacteria</taxon>
        <taxon>Pseudomonadati</taxon>
        <taxon>Planctomycetota</taxon>
        <taxon>environmental samples</taxon>
    </lineage>
</organism>
<dbReference type="SUPFAM" id="SSF52833">
    <property type="entry name" value="Thioredoxin-like"/>
    <property type="match status" value="1"/>
</dbReference>
<accession>H5SLZ2</accession>
<feature type="coiled-coil region" evidence="1">
    <location>
        <begin position="274"/>
        <end position="301"/>
    </location>
</feature>
<gene>
    <name evidence="3" type="ORF">HGMM_F48A06C21</name>
</gene>
<dbReference type="InterPro" id="IPR036249">
    <property type="entry name" value="Thioredoxin-like_sf"/>
</dbReference>
<sequence>MSLLKLLCTWPVLCSALLLTRLSAYSAAPPAGTWKLTVYQSSSELDLCLVKIIAEDNQRWRATVIARGVPDLDLVAEKLSITGRKLVLTLNLAGNSYTVTATMPEQPAVNILYGVFGRRPDMLLPVILERTDQQELDPKKSVRQSPANKAFVEAVGTANQERQRELLRTLLKQHGENPIAIFATVQLITLLADIEGQTKEIQGLAQDALHLAAKYGPALEGNAAWRIGEALLNSSKNQDLAPTYLERAISLFSAEAPASFRARLHKILAKAYRVSGQAAKAQALMAKIEALERQADDEYRRSVPPFPVHPVQPRKEPGRAVVLELFTGTQCPPCVAADVAFDAIGRTYSPTQVILLQYHLHIPRADPLTNPDTIKRSEFYQVQGTPTALINGKPTSGLGGPMQYAESRYKTLLKLINAHLQAEPPCHIDLQVRKQDHHLDIEATVSGYKNMPEKARLLFVLVEKEVRYPAPNEIRFHHHVVRAIPGGHEGFALEKDKTRQSVRVDLVNLEKDLRDYLNRYARETPFPDDEQPLELRHLRVIALIQDLATREILHAALADVPD</sequence>
<dbReference type="EMBL" id="AP011768">
    <property type="protein sequence ID" value="BAL57178.1"/>
    <property type="molecule type" value="Genomic_DNA"/>
</dbReference>
<keyword evidence="2" id="KW-0732">Signal</keyword>
<dbReference type="InterPro" id="IPR013783">
    <property type="entry name" value="Ig-like_fold"/>
</dbReference>
<feature type="signal peptide" evidence="2">
    <location>
        <begin position="1"/>
        <end position="26"/>
    </location>
</feature>
<feature type="chain" id="PRO_5003598193" evidence="2">
    <location>
        <begin position="27"/>
        <end position="562"/>
    </location>
</feature>
<protein>
    <submittedName>
        <fullName evidence="3">Hypothetical conserved protein</fullName>
    </submittedName>
</protein>
<evidence type="ECO:0000313" key="3">
    <source>
        <dbReference type="EMBL" id="BAL57178.1"/>
    </source>
</evidence>
<reference evidence="3" key="2">
    <citation type="journal article" date="2012" name="PLoS ONE">
        <title>A Deeply Branching Thermophilic Bacterium with an Ancient Acetyl-CoA Pathway Dominates a Subsurface Ecosystem.</title>
        <authorList>
            <person name="Takami H."/>
            <person name="Noguchi H."/>
            <person name="Takaki Y."/>
            <person name="Uchiyama I."/>
            <person name="Toyoda A."/>
            <person name="Nishi S."/>
            <person name="Chee G.-J."/>
            <person name="Arai W."/>
            <person name="Nunoura T."/>
            <person name="Itoh T."/>
            <person name="Hattori M."/>
            <person name="Takai K."/>
        </authorList>
    </citation>
    <scope>NUCLEOTIDE SEQUENCE</scope>
</reference>